<dbReference type="GO" id="GO:0000987">
    <property type="term" value="F:cis-regulatory region sequence-specific DNA binding"/>
    <property type="evidence" value="ECO:0007669"/>
    <property type="project" value="TreeGrafter"/>
</dbReference>
<evidence type="ECO:0000256" key="2">
    <source>
        <dbReference type="SAM" id="SignalP"/>
    </source>
</evidence>
<dbReference type="InterPro" id="IPR050910">
    <property type="entry name" value="JMJD6_ArgDemeth/LysHydrox"/>
</dbReference>
<proteinExistence type="inferred from homology"/>
<sequence>MARAAIVILLVSLFLVVTSATALAVESASHGWARYDSPLDGPCTVDRVHWTEMTADRFDGQYRDHKPVVLTGMRGRNDAFRNACAKDVLLREWGDKDIVLSTANTHSYLKVTKTLREYVSSHTAPQRLDRRGDDTLIWFGDNNHTEWRSHFDLYVPPPFGTSDADVAYSFGVGGPHSGVPVHVHGPGWSETIVGRKRWWLSPPKPKPKFHPNATSLEWALGLKPLQEGDEGRVVEIGDDDAGWVHVPERYRMQMERTREERARQQGGTEMLECTIGEGEAVWFPDGWWHATLNLDESAFISSFVNFRHAASGSQDEEDDVFSKIEL</sequence>
<dbReference type="SUPFAM" id="SSF51197">
    <property type="entry name" value="Clavaminate synthase-like"/>
    <property type="match status" value="1"/>
</dbReference>
<dbReference type="InterPro" id="IPR003347">
    <property type="entry name" value="JmjC_dom"/>
</dbReference>
<organism evidence="4">
    <name type="scientific">Micromonas pusilla</name>
    <name type="common">Picoplanktonic green alga</name>
    <name type="synonym">Chromulina pusilla</name>
    <dbReference type="NCBI Taxonomy" id="38833"/>
    <lineage>
        <taxon>Eukaryota</taxon>
        <taxon>Viridiplantae</taxon>
        <taxon>Chlorophyta</taxon>
        <taxon>Mamiellophyceae</taxon>
        <taxon>Mamiellales</taxon>
        <taxon>Mamiellaceae</taxon>
        <taxon>Micromonas</taxon>
    </lineage>
</organism>
<evidence type="ECO:0000259" key="3">
    <source>
        <dbReference type="PROSITE" id="PS51184"/>
    </source>
</evidence>
<dbReference type="AlphaFoldDB" id="A0A7S0IIE2"/>
<dbReference type="PANTHER" id="PTHR12480:SF21">
    <property type="entry name" value="JMJC DOMAIN-CONTAINING PROTEIN 8"/>
    <property type="match status" value="1"/>
</dbReference>
<dbReference type="InterPro" id="IPR041667">
    <property type="entry name" value="Cupin_8"/>
</dbReference>
<dbReference type="EMBL" id="HBEQ01011959">
    <property type="protein sequence ID" value="CAD8522484.1"/>
    <property type="molecule type" value="Transcribed_RNA"/>
</dbReference>
<comment type="similarity">
    <text evidence="1">Belongs to the JARID1 histone demethylase family.</text>
</comment>
<dbReference type="GO" id="GO:0005634">
    <property type="term" value="C:nucleus"/>
    <property type="evidence" value="ECO:0007669"/>
    <property type="project" value="TreeGrafter"/>
</dbReference>
<feature type="chain" id="PRO_5031153271" description="JmjC domain-containing protein" evidence="2">
    <location>
        <begin position="21"/>
        <end position="326"/>
    </location>
</feature>
<feature type="signal peptide" evidence="2">
    <location>
        <begin position="1"/>
        <end position="20"/>
    </location>
</feature>
<dbReference type="PROSITE" id="PS51184">
    <property type="entry name" value="JMJC"/>
    <property type="match status" value="1"/>
</dbReference>
<dbReference type="Pfam" id="PF13621">
    <property type="entry name" value="Cupin_8"/>
    <property type="match status" value="1"/>
</dbReference>
<accession>A0A7S0IIE2</accession>
<evidence type="ECO:0000313" key="4">
    <source>
        <dbReference type="EMBL" id="CAD8522484.1"/>
    </source>
</evidence>
<keyword evidence="2" id="KW-0732">Signal</keyword>
<protein>
    <recommendedName>
        <fullName evidence="3">JmjC domain-containing protein</fullName>
    </recommendedName>
</protein>
<feature type="domain" description="JmjC" evidence="3">
    <location>
        <begin position="121"/>
        <end position="323"/>
    </location>
</feature>
<reference evidence="4" key="1">
    <citation type="submission" date="2021-01" db="EMBL/GenBank/DDBJ databases">
        <authorList>
            <person name="Corre E."/>
            <person name="Pelletier E."/>
            <person name="Niang G."/>
            <person name="Scheremetjew M."/>
            <person name="Finn R."/>
            <person name="Kale V."/>
            <person name="Holt S."/>
            <person name="Cochrane G."/>
            <person name="Meng A."/>
            <person name="Brown T."/>
            <person name="Cohen L."/>
        </authorList>
    </citation>
    <scope>NUCLEOTIDE SEQUENCE</scope>
    <source>
        <strain evidence="4">CCMP1723</strain>
    </source>
</reference>
<dbReference type="PANTHER" id="PTHR12480">
    <property type="entry name" value="ARGININE DEMETHYLASE AND LYSYL-HYDROXYLASE JMJD"/>
    <property type="match status" value="1"/>
</dbReference>
<name>A0A7S0IIE2_MICPS</name>
<dbReference type="Gene3D" id="2.60.120.650">
    <property type="entry name" value="Cupin"/>
    <property type="match status" value="1"/>
</dbReference>
<gene>
    <name evidence="4" type="ORF">MCOM1403_LOCUS9620</name>
</gene>
<evidence type="ECO:0000256" key="1">
    <source>
        <dbReference type="ARBA" id="ARBA00006801"/>
    </source>
</evidence>